<keyword evidence="5 8" id="KW-0793">Thylakoid</keyword>
<keyword evidence="3 8" id="KW-0812">Transmembrane</keyword>
<sequence length="37" mass="3959">MDYRVVVVLLPVILAGSWAAFNIAKAALAQIQGFLAK</sequence>
<evidence type="ECO:0000256" key="6">
    <source>
        <dbReference type="ARBA" id="ARBA00023136"/>
    </source>
</evidence>
<evidence type="ECO:0000256" key="3">
    <source>
        <dbReference type="ARBA" id="ARBA00022692"/>
    </source>
</evidence>
<keyword evidence="6 8" id="KW-0472">Membrane</keyword>
<accession>A0ABV0J877</accession>
<feature type="topological domain" description="Lumenal" evidence="8">
    <location>
        <begin position="1"/>
        <end position="4"/>
    </location>
</feature>
<keyword evidence="4 8" id="KW-1133">Transmembrane helix</keyword>
<organism evidence="9 10">
    <name type="scientific">Trichocoleus desertorum GB2-A4</name>
    <dbReference type="NCBI Taxonomy" id="2933944"/>
    <lineage>
        <taxon>Bacteria</taxon>
        <taxon>Bacillati</taxon>
        <taxon>Cyanobacteriota</taxon>
        <taxon>Cyanophyceae</taxon>
        <taxon>Leptolyngbyales</taxon>
        <taxon>Trichocoleusaceae</taxon>
        <taxon>Trichocoleus</taxon>
    </lineage>
</organism>
<dbReference type="InterPro" id="IPR009388">
    <property type="entry name" value="PSII_PsbY"/>
</dbReference>
<comment type="subcellular location">
    <subcellularLocation>
        <location evidence="8">Cellular thylakoid membrane</location>
        <topology evidence="8">Single-pass membrane protein</topology>
    </subcellularLocation>
    <subcellularLocation>
        <location evidence="1">Membrane</location>
    </subcellularLocation>
</comment>
<comment type="function">
    <text evidence="8">Loosely associated component of the core of photosystem II (PSII). PSII is a light-driven water plastoquinone oxidoreductase, using light energy to abstract electrons from H(2)O, generating a proton gradient subsequently used for ATP formation.</text>
</comment>
<evidence type="ECO:0000256" key="5">
    <source>
        <dbReference type="ARBA" id="ARBA00023078"/>
    </source>
</evidence>
<name>A0ABV0J877_9CYAN</name>
<dbReference type="EMBL" id="JAMPKM010000007">
    <property type="protein sequence ID" value="MEP0817989.1"/>
    <property type="molecule type" value="Genomic_DNA"/>
</dbReference>
<reference evidence="9 10" key="1">
    <citation type="submission" date="2022-04" db="EMBL/GenBank/DDBJ databases">
        <title>Positive selection, recombination, and allopatry shape intraspecific diversity of widespread and dominant cyanobacteria.</title>
        <authorList>
            <person name="Wei J."/>
            <person name="Shu W."/>
            <person name="Hu C."/>
        </authorList>
    </citation>
    <scope>NUCLEOTIDE SEQUENCE [LARGE SCALE GENOMIC DNA]</scope>
    <source>
        <strain evidence="9 10">GB2-A4</strain>
    </source>
</reference>
<protein>
    <recommendedName>
        <fullName evidence="8">Photosystem II reaction center protein Y</fullName>
    </recommendedName>
</protein>
<gene>
    <name evidence="8" type="primary">psbY</name>
    <name evidence="9" type="ORF">NC998_12885</name>
</gene>
<evidence type="ECO:0000256" key="1">
    <source>
        <dbReference type="ARBA" id="ARBA00004370"/>
    </source>
</evidence>
<evidence type="ECO:0000313" key="9">
    <source>
        <dbReference type="EMBL" id="MEP0817989.1"/>
    </source>
</evidence>
<comment type="subunit">
    <text evidence="8">PSII is composed of 1 copy each of membrane proteins PsbA, PsbB, PsbC, PsbD, PsbE, PsbF, PsbH, PsbI, PsbJ, PsbK, PsbL, PsbM, PsbT, PsbX, PsbY, PsbZ, Psb30/Ycf12, peripheral proteins PsbO, CyanoQ (PsbQ), PsbU, PsbV and a large number of cofactors. It forms dimeric complexes.</text>
</comment>
<keyword evidence="2 8" id="KW-0602">Photosynthesis</keyword>
<keyword evidence="7 8" id="KW-0604">Photosystem II</keyword>
<comment type="similarity">
    <text evidence="8">Belongs to the PsbY family.</text>
</comment>
<evidence type="ECO:0000256" key="2">
    <source>
        <dbReference type="ARBA" id="ARBA00022531"/>
    </source>
</evidence>
<comment type="caution">
    <text evidence="9">The sequence shown here is derived from an EMBL/GenBank/DDBJ whole genome shotgun (WGS) entry which is preliminary data.</text>
</comment>
<feature type="topological domain" description="Lumenal" evidence="8">
    <location>
        <begin position="24"/>
        <end position="37"/>
    </location>
</feature>
<evidence type="ECO:0000256" key="8">
    <source>
        <dbReference type="HAMAP-Rule" id="MF_00717"/>
    </source>
</evidence>
<dbReference type="Proteomes" id="UP001464891">
    <property type="component" value="Unassembled WGS sequence"/>
</dbReference>
<evidence type="ECO:0000313" key="10">
    <source>
        <dbReference type="Proteomes" id="UP001464891"/>
    </source>
</evidence>
<evidence type="ECO:0000256" key="7">
    <source>
        <dbReference type="ARBA" id="ARBA00023276"/>
    </source>
</evidence>
<proteinExistence type="inferred from homology"/>
<evidence type="ECO:0000256" key="4">
    <source>
        <dbReference type="ARBA" id="ARBA00022989"/>
    </source>
</evidence>
<dbReference type="Pfam" id="PF06298">
    <property type="entry name" value="PsbY"/>
    <property type="match status" value="1"/>
</dbReference>
<dbReference type="HAMAP" id="MF_00717">
    <property type="entry name" value="PSII_PsbY"/>
    <property type="match status" value="1"/>
</dbReference>
<dbReference type="NCBIfam" id="NF009711">
    <property type="entry name" value="PRK13240.1"/>
    <property type="match status" value="1"/>
</dbReference>
<keyword evidence="10" id="KW-1185">Reference proteome</keyword>